<dbReference type="eggNOG" id="COG0183">
    <property type="taxonomic scope" value="Bacteria"/>
</dbReference>
<dbReference type="OrthoDB" id="9764892at2"/>
<dbReference type="InterPro" id="IPR020616">
    <property type="entry name" value="Thiolase_N"/>
</dbReference>
<evidence type="ECO:0000256" key="1">
    <source>
        <dbReference type="ARBA" id="ARBA00010982"/>
    </source>
</evidence>
<dbReference type="EMBL" id="JRJU01000037">
    <property type="protein sequence ID" value="KHF38514.1"/>
    <property type="molecule type" value="Genomic_DNA"/>
</dbReference>
<feature type="active site" description="Proton acceptor" evidence="6">
    <location>
        <position position="349"/>
    </location>
</feature>
<protein>
    <recommendedName>
        <fullName evidence="2">acetyl-CoA C-acetyltransferase</fullName>
        <ecNumber evidence="2">2.3.1.9</ecNumber>
    </recommendedName>
    <alternativeName>
        <fullName evidence="5">Acetoacetyl-CoA thiolase</fullName>
    </alternativeName>
</protein>
<dbReference type="FunFam" id="3.40.47.10:FF:000010">
    <property type="entry name" value="Acetyl-CoA acetyltransferase (Thiolase)"/>
    <property type="match status" value="1"/>
</dbReference>
<feature type="active site" description="Proton acceptor" evidence="6">
    <location>
        <position position="379"/>
    </location>
</feature>
<dbReference type="GO" id="GO:0003985">
    <property type="term" value="F:acetyl-CoA C-acetyltransferase activity"/>
    <property type="evidence" value="ECO:0007669"/>
    <property type="project" value="UniProtKB-EC"/>
</dbReference>
<dbReference type="Pfam" id="PF00108">
    <property type="entry name" value="Thiolase_N"/>
    <property type="match status" value="1"/>
</dbReference>
<dbReference type="PROSITE" id="PS00737">
    <property type="entry name" value="THIOLASE_2"/>
    <property type="match status" value="1"/>
</dbReference>
<dbReference type="PROSITE" id="PS00099">
    <property type="entry name" value="THIOLASE_3"/>
    <property type="match status" value="1"/>
</dbReference>
<dbReference type="InterPro" id="IPR016039">
    <property type="entry name" value="Thiolase-like"/>
</dbReference>
<dbReference type="CDD" id="cd00751">
    <property type="entry name" value="thiolase"/>
    <property type="match status" value="1"/>
</dbReference>
<dbReference type="SUPFAM" id="SSF53901">
    <property type="entry name" value="Thiolase-like"/>
    <property type="match status" value="2"/>
</dbReference>
<dbReference type="Proteomes" id="UP000030832">
    <property type="component" value="Unassembled WGS sequence"/>
</dbReference>
<sequence>MTQNEVVLVEGARTAFTSFCGSFRDITATDLGALTAKEAIKRSNINPDEVDQVFFGNVMQSSTDAHVLARHVGLKAGVSIPTPCLTINRLCGSGLESLVQAARLIRTGESQVALAGGAENLSQVPHVIRGARWGLGLGQTGAEDWLWDSFYDSYGDCTMAVTAENLAKQYELSRKEVDQHALLSHKRALNAMEKGYFKDEIVPVTVKKRKGNVTIDTDEHPRNTTLEDLSKLNARFVENGVVTAGNASGINDGAASAILTSSQFAEKKGLKPLARLVSYAVVGVEPQVMGIGPVPAIQQALKQAGMKLEDLDLIEINEAFSAQYLACQKELGFDPEIGNVNGGAVALGHPLAASGTRITLSLLRELKRRGKKYGVSSLCIGGGQGIAAIWESM</sequence>
<dbReference type="InterPro" id="IPR020615">
    <property type="entry name" value="Thiolase_acyl_enz_int_AS"/>
</dbReference>
<dbReference type="GO" id="GO:0006635">
    <property type="term" value="P:fatty acid beta-oxidation"/>
    <property type="evidence" value="ECO:0007669"/>
    <property type="project" value="TreeGrafter"/>
</dbReference>
<evidence type="ECO:0000256" key="7">
    <source>
        <dbReference type="RuleBase" id="RU003557"/>
    </source>
</evidence>
<proteinExistence type="inferred from homology"/>
<keyword evidence="3 7" id="KW-0808">Transferase</keyword>
<feature type="active site" description="Acyl-thioester intermediate" evidence="6">
    <location>
        <position position="91"/>
    </location>
</feature>
<dbReference type="InterPro" id="IPR002155">
    <property type="entry name" value="Thiolase"/>
</dbReference>
<reference evidence="10 11" key="1">
    <citation type="submission" date="2014-09" db="EMBL/GenBank/DDBJ databases">
        <title>Genome sequencing and annotation of Bacillus Okhensis strain Kh10-101T.</title>
        <authorList>
            <person name="Prakash J.S."/>
        </authorList>
    </citation>
    <scope>NUCLEOTIDE SEQUENCE [LARGE SCALE GENOMIC DNA]</scope>
    <source>
        <strain evidence="11">Kh10-101T</strain>
    </source>
</reference>
<evidence type="ECO:0000256" key="3">
    <source>
        <dbReference type="ARBA" id="ARBA00022679"/>
    </source>
</evidence>
<dbReference type="PANTHER" id="PTHR18919:SF107">
    <property type="entry name" value="ACETYL-COA ACETYLTRANSFERASE, CYTOSOLIC"/>
    <property type="match status" value="1"/>
</dbReference>
<feature type="domain" description="Thiolase C-terminal" evidence="9">
    <location>
        <begin position="270"/>
        <end position="391"/>
    </location>
</feature>
<accession>A0A0B0IEM8</accession>
<dbReference type="PROSITE" id="PS00098">
    <property type="entry name" value="THIOLASE_1"/>
    <property type="match status" value="1"/>
</dbReference>
<keyword evidence="11" id="KW-1185">Reference proteome</keyword>
<dbReference type="STRING" id="333138.LQ50_20815"/>
<evidence type="ECO:0000313" key="10">
    <source>
        <dbReference type="EMBL" id="KHF38514.1"/>
    </source>
</evidence>
<dbReference type="EC" id="2.3.1.9" evidence="2"/>
<dbReference type="RefSeq" id="WP_034632532.1">
    <property type="nucleotide sequence ID" value="NZ_JRJU01000037.1"/>
</dbReference>
<dbReference type="InterPro" id="IPR020617">
    <property type="entry name" value="Thiolase_C"/>
</dbReference>
<evidence type="ECO:0000256" key="5">
    <source>
        <dbReference type="ARBA" id="ARBA00030755"/>
    </source>
</evidence>
<dbReference type="InterPro" id="IPR020610">
    <property type="entry name" value="Thiolase_AS"/>
</dbReference>
<dbReference type="InterPro" id="IPR020613">
    <property type="entry name" value="Thiolase_CS"/>
</dbReference>
<organism evidence="10 11">
    <name type="scientific">Halalkalibacter okhensis</name>
    <dbReference type="NCBI Taxonomy" id="333138"/>
    <lineage>
        <taxon>Bacteria</taxon>
        <taxon>Bacillati</taxon>
        <taxon>Bacillota</taxon>
        <taxon>Bacilli</taxon>
        <taxon>Bacillales</taxon>
        <taxon>Bacillaceae</taxon>
        <taxon>Halalkalibacter</taxon>
    </lineage>
</organism>
<dbReference type="Gene3D" id="3.40.47.10">
    <property type="match status" value="2"/>
</dbReference>
<comment type="caution">
    <text evidence="10">The sequence shown here is derived from an EMBL/GenBank/DDBJ whole genome shotgun (WGS) entry which is preliminary data.</text>
</comment>
<evidence type="ECO:0000259" key="8">
    <source>
        <dbReference type="Pfam" id="PF00108"/>
    </source>
</evidence>
<comment type="similarity">
    <text evidence="1 7">Belongs to the thiolase-like superfamily. Thiolase family.</text>
</comment>
<evidence type="ECO:0000256" key="6">
    <source>
        <dbReference type="PIRSR" id="PIRSR000429-1"/>
    </source>
</evidence>
<evidence type="ECO:0000259" key="9">
    <source>
        <dbReference type="Pfam" id="PF02803"/>
    </source>
</evidence>
<feature type="domain" description="Thiolase N-terminal" evidence="8">
    <location>
        <begin position="6"/>
        <end position="262"/>
    </location>
</feature>
<dbReference type="AlphaFoldDB" id="A0A0B0IEM8"/>
<dbReference type="NCBIfam" id="TIGR01930">
    <property type="entry name" value="AcCoA-C-Actrans"/>
    <property type="match status" value="1"/>
</dbReference>
<name>A0A0B0IEM8_9BACI</name>
<gene>
    <name evidence="10" type="ORF">LQ50_20815</name>
</gene>
<dbReference type="Pfam" id="PF02803">
    <property type="entry name" value="Thiolase_C"/>
    <property type="match status" value="1"/>
</dbReference>
<dbReference type="PANTHER" id="PTHR18919">
    <property type="entry name" value="ACETYL-COA C-ACYLTRANSFERASE"/>
    <property type="match status" value="1"/>
</dbReference>
<evidence type="ECO:0000256" key="2">
    <source>
        <dbReference type="ARBA" id="ARBA00012705"/>
    </source>
</evidence>
<evidence type="ECO:0000313" key="11">
    <source>
        <dbReference type="Proteomes" id="UP000030832"/>
    </source>
</evidence>
<dbReference type="PIRSF" id="PIRSF000429">
    <property type="entry name" value="Ac-CoA_Ac_transf"/>
    <property type="match status" value="1"/>
</dbReference>
<keyword evidence="4 7" id="KW-0012">Acyltransferase</keyword>
<evidence type="ECO:0000256" key="4">
    <source>
        <dbReference type="ARBA" id="ARBA00023315"/>
    </source>
</evidence>